<dbReference type="Gene3D" id="3.30.420.40">
    <property type="match status" value="1"/>
</dbReference>
<dbReference type="PANTHER" id="PTHR43435">
    <property type="entry name" value="RIBULOKINASE"/>
    <property type="match status" value="1"/>
</dbReference>
<proteinExistence type="inferred from homology"/>
<dbReference type="CDD" id="cd07782">
    <property type="entry name" value="ASKHA_NBD_FGGY_D-RBK"/>
    <property type="match status" value="1"/>
</dbReference>
<dbReference type="EnsemblMetazoa" id="XM_019915460.1">
    <property type="protein sequence ID" value="XP_019771019.1"/>
    <property type="gene ID" value="LOC109544998"/>
</dbReference>
<dbReference type="SUPFAM" id="SSF53067">
    <property type="entry name" value="Actin-like ATPase domain"/>
    <property type="match status" value="2"/>
</dbReference>
<evidence type="ECO:0000313" key="6">
    <source>
        <dbReference type="EnsemblMetazoa" id="XP_019771019.1"/>
    </source>
</evidence>
<feature type="domain" description="Carbohydrate kinase FGGY C-terminal" evidence="5">
    <location>
        <begin position="328"/>
        <end position="535"/>
    </location>
</feature>
<dbReference type="Pfam" id="PF02782">
    <property type="entry name" value="FGGY_C"/>
    <property type="match status" value="1"/>
</dbReference>
<dbReference type="Gene3D" id="1.20.58.2240">
    <property type="match status" value="1"/>
</dbReference>
<evidence type="ECO:0000259" key="5">
    <source>
        <dbReference type="Pfam" id="PF02782"/>
    </source>
</evidence>
<evidence type="ECO:0008006" key="8">
    <source>
        <dbReference type="Google" id="ProtNLM"/>
    </source>
</evidence>
<accession>A0AAR5QCS1</accession>
<dbReference type="NCBIfam" id="TIGR01315">
    <property type="entry name" value="5C_CHO_kinase"/>
    <property type="match status" value="1"/>
</dbReference>
<evidence type="ECO:0000256" key="1">
    <source>
        <dbReference type="ARBA" id="ARBA00009156"/>
    </source>
</evidence>
<organism evidence="6 7">
    <name type="scientific">Dendroctonus ponderosae</name>
    <name type="common">Mountain pine beetle</name>
    <dbReference type="NCBI Taxonomy" id="77166"/>
    <lineage>
        <taxon>Eukaryota</taxon>
        <taxon>Metazoa</taxon>
        <taxon>Ecdysozoa</taxon>
        <taxon>Arthropoda</taxon>
        <taxon>Hexapoda</taxon>
        <taxon>Insecta</taxon>
        <taxon>Pterygota</taxon>
        <taxon>Neoptera</taxon>
        <taxon>Endopterygota</taxon>
        <taxon>Coleoptera</taxon>
        <taxon>Polyphaga</taxon>
        <taxon>Cucujiformia</taxon>
        <taxon>Curculionidae</taxon>
        <taxon>Scolytinae</taxon>
        <taxon>Dendroctonus</taxon>
    </lineage>
</organism>
<keyword evidence="2" id="KW-0808">Transferase</keyword>
<dbReference type="AlphaFoldDB" id="A0AAR5QCS1"/>
<evidence type="ECO:0000256" key="3">
    <source>
        <dbReference type="ARBA" id="ARBA00022777"/>
    </source>
</evidence>
<keyword evidence="7" id="KW-1185">Reference proteome</keyword>
<reference evidence="7" key="1">
    <citation type="journal article" date="2013" name="Genome Biol.">
        <title>Draft genome of the mountain pine beetle, Dendroctonus ponderosae Hopkins, a major forest pest.</title>
        <authorList>
            <person name="Keeling C.I."/>
            <person name="Yuen M.M."/>
            <person name="Liao N.Y."/>
            <person name="Docking T.R."/>
            <person name="Chan S.K."/>
            <person name="Taylor G.A."/>
            <person name="Palmquist D.L."/>
            <person name="Jackman S.D."/>
            <person name="Nguyen A."/>
            <person name="Li M."/>
            <person name="Henderson H."/>
            <person name="Janes J.K."/>
            <person name="Zhao Y."/>
            <person name="Pandoh P."/>
            <person name="Moore R."/>
            <person name="Sperling F.A."/>
            <person name="Huber D.P."/>
            <person name="Birol I."/>
            <person name="Jones S.J."/>
            <person name="Bohlmann J."/>
        </authorList>
    </citation>
    <scope>NUCLEOTIDE SEQUENCE</scope>
</reference>
<dbReference type="Proteomes" id="UP000019118">
    <property type="component" value="Unassembled WGS sequence"/>
</dbReference>
<evidence type="ECO:0000313" key="7">
    <source>
        <dbReference type="Proteomes" id="UP000019118"/>
    </source>
</evidence>
<evidence type="ECO:0000256" key="2">
    <source>
        <dbReference type="ARBA" id="ARBA00022679"/>
    </source>
</evidence>
<dbReference type="InterPro" id="IPR006003">
    <property type="entry name" value="FGGY_RbtK-like"/>
</dbReference>
<dbReference type="GO" id="GO:0019321">
    <property type="term" value="P:pentose metabolic process"/>
    <property type="evidence" value="ECO:0007669"/>
    <property type="project" value="TreeGrafter"/>
</dbReference>
<dbReference type="KEGG" id="dpa:109544998"/>
<dbReference type="PANTHER" id="PTHR43435:SF4">
    <property type="entry name" value="FGGY CARBOHYDRATE KINASE DOMAIN-CONTAINING PROTEIN"/>
    <property type="match status" value="1"/>
</dbReference>
<sequence length="600" mass="66477">MALLFFSRRIIAGTRSEIHSRIQNGYKKYYASGSETDHLDKDQVQNDEIKLVAAHVGSGYCRAALVSIKGELVKLAAMPYKVFHQGVFSEASSESIWNTLVKCIEKVTDQENLDKIRGIGFIAIPALVCLDANRNPLTASASRDPNINVIFHYDTRSSLEADKVNATHHALLKYFGERVLHGLEESKLMWLKNNLKEDCWDQVGHFFELTDFLTWKATGSFVRSSGTLIAQWTYEIAVNGNEGWNAQFMEKIGIPEMAEDNFRKIGSVVQRPGTPIADGLLEKVAKEMGLPDKLPVASGIPDGLAGCLGLIGCKVENIADDITNRMCIVFGTRAASHFVLSRDPYFVKGVNGPFRDSVFPNMWLNHAGQTTAESALEYIITAHPATPEMTKQIGHMSVYTYLNKILKIKAQKKKLSATSFLTKDIHVIPDFDGNKSPLSDPSIRGMISGLSLTTSLESLAYLYLATIQSLAYSTRHIMSGLAQQGHEIKCILIGGDLGQNSLFANLQKDVCQMPIVSPQEPRSKLIGAAILAAVASKTFPDFRHASREMCGMGQVVLPTTNADEISYHERKYQVFLKMYDHQLQYRKIMSGGIENSNCKI</sequence>
<keyword evidence="3" id="KW-0418">Kinase</keyword>
<protein>
    <recommendedName>
        <fullName evidence="8">Carbohydrate kinase FGGY C-terminal domain-containing protein</fullName>
    </recommendedName>
</protein>
<evidence type="ECO:0000259" key="4">
    <source>
        <dbReference type="Pfam" id="PF00370"/>
    </source>
</evidence>
<dbReference type="InterPro" id="IPR018484">
    <property type="entry name" value="FGGY_N"/>
</dbReference>
<dbReference type="Pfam" id="PF00370">
    <property type="entry name" value="FGGY_N"/>
    <property type="match status" value="1"/>
</dbReference>
<dbReference type="GO" id="GO:0019150">
    <property type="term" value="F:D-ribulokinase activity"/>
    <property type="evidence" value="ECO:0007669"/>
    <property type="project" value="TreeGrafter"/>
</dbReference>
<dbReference type="GeneID" id="109544998"/>
<reference evidence="6" key="2">
    <citation type="submission" date="2024-08" db="UniProtKB">
        <authorList>
            <consortium name="EnsemblMetazoa"/>
        </authorList>
    </citation>
    <scope>IDENTIFICATION</scope>
</reference>
<comment type="similarity">
    <text evidence="1">Belongs to the FGGY kinase family.</text>
</comment>
<dbReference type="InterPro" id="IPR018485">
    <property type="entry name" value="FGGY_C"/>
</dbReference>
<dbReference type="GO" id="GO:0005737">
    <property type="term" value="C:cytoplasm"/>
    <property type="evidence" value="ECO:0007669"/>
    <property type="project" value="TreeGrafter"/>
</dbReference>
<name>A0AAR5QCS1_DENPD</name>
<dbReference type="InterPro" id="IPR043129">
    <property type="entry name" value="ATPase_NBD"/>
</dbReference>
<feature type="domain" description="Carbohydrate kinase FGGY N-terminal" evidence="4">
    <location>
        <begin position="56"/>
        <end position="309"/>
    </location>
</feature>